<name>A0A9D4Q3R0_RHISA</name>
<sequence length="173" mass="19598">MRLVGNLLTPVLATPSLQGRSRMARKGWGPLTRMSLALGRRLEGRPLASEVLSCHLRQRGLPPWTSFLVRYAVVRNDQFGWSHFNWLVDGANYHILRTGCYPFIKYHCSKRAPQDLTAEDTFFRLLKVLNLGIPTLAYGLGSLLMIRHSEVVQTSCGSVTVYFLYPEKPGSQY</sequence>
<evidence type="ECO:0000313" key="1">
    <source>
        <dbReference type="EMBL" id="KAH7963816.1"/>
    </source>
</evidence>
<dbReference type="Proteomes" id="UP000821837">
    <property type="component" value="Chromosome 3"/>
</dbReference>
<organism evidence="1 2">
    <name type="scientific">Rhipicephalus sanguineus</name>
    <name type="common">Brown dog tick</name>
    <name type="synonym">Ixodes sanguineus</name>
    <dbReference type="NCBI Taxonomy" id="34632"/>
    <lineage>
        <taxon>Eukaryota</taxon>
        <taxon>Metazoa</taxon>
        <taxon>Ecdysozoa</taxon>
        <taxon>Arthropoda</taxon>
        <taxon>Chelicerata</taxon>
        <taxon>Arachnida</taxon>
        <taxon>Acari</taxon>
        <taxon>Parasitiformes</taxon>
        <taxon>Ixodida</taxon>
        <taxon>Ixodoidea</taxon>
        <taxon>Ixodidae</taxon>
        <taxon>Rhipicephalinae</taxon>
        <taxon>Rhipicephalus</taxon>
        <taxon>Rhipicephalus</taxon>
    </lineage>
</organism>
<keyword evidence="2" id="KW-1185">Reference proteome</keyword>
<protein>
    <submittedName>
        <fullName evidence="1">Uncharacterized protein</fullName>
    </submittedName>
</protein>
<evidence type="ECO:0000313" key="2">
    <source>
        <dbReference type="Proteomes" id="UP000821837"/>
    </source>
</evidence>
<dbReference type="EMBL" id="JABSTV010001249">
    <property type="protein sequence ID" value="KAH7963816.1"/>
    <property type="molecule type" value="Genomic_DNA"/>
</dbReference>
<dbReference type="PANTHER" id="PTHR34651:SF1">
    <property type="entry name" value="SIMILAR TO ENSANGP00000021391"/>
    <property type="match status" value="1"/>
</dbReference>
<accession>A0A9D4Q3R0</accession>
<dbReference type="AlphaFoldDB" id="A0A9D4Q3R0"/>
<dbReference type="VEuPathDB" id="VectorBase:RSAN_036969"/>
<reference evidence="1" key="1">
    <citation type="journal article" date="2020" name="Cell">
        <title>Large-Scale Comparative Analyses of Tick Genomes Elucidate Their Genetic Diversity and Vector Capacities.</title>
        <authorList>
            <consortium name="Tick Genome and Microbiome Consortium (TIGMIC)"/>
            <person name="Jia N."/>
            <person name="Wang J."/>
            <person name="Shi W."/>
            <person name="Du L."/>
            <person name="Sun Y."/>
            <person name="Zhan W."/>
            <person name="Jiang J.F."/>
            <person name="Wang Q."/>
            <person name="Zhang B."/>
            <person name="Ji P."/>
            <person name="Bell-Sakyi L."/>
            <person name="Cui X.M."/>
            <person name="Yuan T.T."/>
            <person name="Jiang B.G."/>
            <person name="Yang W.F."/>
            <person name="Lam T.T."/>
            <person name="Chang Q.C."/>
            <person name="Ding S.J."/>
            <person name="Wang X.J."/>
            <person name="Zhu J.G."/>
            <person name="Ruan X.D."/>
            <person name="Zhao L."/>
            <person name="Wei J.T."/>
            <person name="Ye R.Z."/>
            <person name="Que T.C."/>
            <person name="Du C.H."/>
            <person name="Zhou Y.H."/>
            <person name="Cheng J.X."/>
            <person name="Dai P.F."/>
            <person name="Guo W.B."/>
            <person name="Han X.H."/>
            <person name="Huang E.J."/>
            <person name="Li L.F."/>
            <person name="Wei W."/>
            <person name="Gao Y.C."/>
            <person name="Liu J.Z."/>
            <person name="Shao H.Z."/>
            <person name="Wang X."/>
            <person name="Wang C.C."/>
            <person name="Yang T.C."/>
            <person name="Huo Q.B."/>
            <person name="Li W."/>
            <person name="Chen H.Y."/>
            <person name="Chen S.E."/>
            <person name="Zhou L.G."/>
            <person name="Ni X.B."/>
            <person name="Tian J.H."/>
            <person name="Sheng Y."/>
            <person name="Liu T."/>
            <person name="Pan Y.S."/>
            <person name="Xia L.Y."/>
            <person name="Li J."/>
            <person name="Zhao F."/>
            <person name="Cao W.C."/>
        </authorList>
    </citation>
    <scope>NUCLEOTIDE SEQUENCE</scope>
    <source>
        <strain evidence="1">Rsan-2018</strain>
    </source>
</reference>
<dbReference type="InterPro" id="IPR029245">
    <property type="entry name" value="DUF4528"/>
</dbReference>
<comment type="caution">
    <text evidence="1">The sequence shown here is derived from an EMBL/GenBank/DDBJ whole genome shotgun (WGS) entry which is preliminary data.</text>
</comment>
<dbReference type="PANTHER" id="PTHR34651">
    <property type="entry name" value="SIMILAR TO ENSANGP00000021391"/>
    <property type="match status" value="1"/>
</dbReference>
<gene>
    <name evidence="1" type="ORF">HPB52_023139</name>
</gene>
<reference evidence="1" key="2">
    <citation type="submission" date="2021-09" db="EMBL/GenBank/DDBJ databases">
        <authorList>
            <person name="Jia N."/>
            <person name="Wang J."/>
            <person name="Shi W."/>
            <person name="Du L."/>
            <person name="Sun Y."/>
            <person name="Zhan W."/>
            <person name="Jiang J."/>
            <person name="Wang Q."/>
            <person name="Zhang B."/>
            <person name="Ji P."/>
            <person name="Sakyi L.B."/>
            <person name="Cui X."/>
            <person name="Yuan T."/>
            <person name="Jiang B."/>
            <person name="Yang W."/>
            <person name="Lam T.T.-Y."/>
            <person name="Chang Q."/>
            <person name="Ding S."/>
            <person name="Wang X."/>
            <person name="Zhu J."/>
            <person name="Ruan X."/>
            <person name="Zhao L."/>
            <person name="Wei J."/>
            <person name="Que T."/>
            <person name="Du C."/>
            <person name="Cheng J."/>
            <person name="Dai P."/>
            <person name="Han X."/>
            <person name="Huang E."/>
            <person name="Gao Y."/>
            <person name="Liu J."/>
            <person name="Shao H."/>
            <person name="Ye R."/>
            <person name="Li L."/>
            <person name="Wei W."/>
            <person name="Wang X."/>
            <person name="Wang C."/>
            <person name="Huo Q."/>
            <person name="Li W."/>
            <person name="Guo W."/>
            <person name="Chen H."/>
            <person name="Chen S."/>
            <person name="Zhou L."/>
            <person name="Zhou L."/>
            <person name="Ni X."/>
            <person name="Tian J."/>
            <person name="Zhou Y."/>
            <person name="Sheng Y."/>
            <person name="Liu T."/>
            <person name="Pan Y."/>
            <person name="Xia L."/>
            <person name="Li J."/>
            <person name="Zhao F."/>
            <person name="Cao W."/>
        </authorList>
    </citation>
    <scope>NUCLEOTIDE SEQUENCE</scope>
    <source>
        <strain evidence="1">Rsan-2018</strain>
        <tissue evidence="1">Larvae</tissue>
    </source>
</reference>
<dbReference type="Pfam" id="PF15031">
    <property type="entry name" value="DUF4528"/>
    <property type="match status" value="1"/>
</dbReference>
<proteinExistence type="predicted"/>